<feature type="binding site" evidence="13">
    <location>
        <position position="28"/>
    </location>
    <ligand>
        <name>Zn(2+)</name>
        <dbReference type="ChEBI" id="CHEBI:29105"/>
    </ligand>
</feature>
<evidence type="ECO:0000256" key="9">
    <source>
        <dbReference type="ARBA" id="ARBA00022840"/>
    </source>
</evidence>
<dbReference type="Gene3D" id="3.40.50.620">
    <property type="entry name" value="HUPs"/>
    <property type="match status" value="1"/>
</dbReference>
<feature type="short sequence motif" description="'HIGH' region" evidence="13">
    <location>
        <begin position="30"/>
        <end position="40"/>
    </location>
</feature>
<dbReference type="GO" id="GO:0006423">
    <property type="term" value="P:cysteinyl-tRNA aminoacylation"/>
    <property type="evidence" value="ECO:0007669"/>
    <property type="project" value="UniProtKB-UniRule"/>
</dbReference>
<comment type="catalytic activity">
    <reaction evidence="12 13">
        <text>tRNA(Cys) + L-cysteine + ATP = L-cysteinyl-tRNA(Cys) + AMP + diphosphate</text>
        <dbReference type="Rhea" id="RHEA:17773"/>
        <dbReference type="Rhea" id="RHEA-COMP:9661"/>
        <dbReference type="Rhea" id="RHEA-COMP:9679"/>
        <dbReference type="ChEBI" id="CHEBI:30616"/>
        <dbReference type="ChEBI" id="CHEBI:33019"/>
        <dbReference type="ChEBI" id="CHEBI:35235"/>
        <dbReference type="ChEBI" id="CHEBI:78442"/>
        <dbReference type="ChEBI" id="CHEBI:78517"/>
        <dbReference type="ChEBI" id="CHEBI:456215"/>
        <dbReference type="EC" id="6.1.1.16"/>
    </reaction>
</comment>
<dbReference type="PANTHER" id="PTHR10890">
    <property type="entry name" value="CYSTEINYL-TRNA SYNTHETASE"/>
    <property type="match status" value="1"/>
</dbReference>
<dbReference type="FunFam" id="3.40.50.620:FF:000009">
    <property type="entry name" value="Cysteine--tRNA ligase"/>
    <property type="match status" value="1"/>
</dbReference>
<dbReference type="InterPro" id="IPR032678">
    <property type="entry name" value="tRNA-synt_1_cat_dom"/>
</dbReference>
<dbReference type="InterPro" id="IPR024909">
    <property type="entry name" value="Cys-tRNA/MSH_ligase"/>
</dbReference>
<evidence type="ECO:0000256" key="7">
    <source>
        <dbReference type="ARBA" id="ARBA00022741"/>
    </source>
</evidence>
<dbReference type="CDD" id="cd00672">
    <property type="entry name" value="CysRS_core"/>
    <property type="match status" value="1"/>
</dbReference>
<evidence type="ECO:0000256" key="8">
    <source>
        <dbReference type="ARBA" id="ARBA00022833"/>
    </source>
</evidence>
<comment type="cofactor">
    <cofactor evidence="13">
        <name>Zn(2+)</name>
        <dbReference type="ChEBI" id="CHEBI:29105"/>
    </cofactor>
    <text evidence="13">Binds 1 zinc ion per subunit.</text>
</comment>
<gene>
    <name evidence="13" type="primary">cysS</name>
    <name evidence="15" type="ORF">LC0644_0176</name>
</gene>
<name>A0A0C9Q6W6_LACPA</name>
<dbReference type="SMR" id="A0A0C9Q6W6"/>
<dbReference type="SMART" id="SM00840">
    <property type="entry name" value="DALR_2"/>
    <property type="match status" value="1"/>
</dbReference>
<keyword evidence="9 13" id="KW-0067">ATP-binding</keyword>
<dbReference type="InterPro" id="IPR015803">
    <property type="entry name" value="Cys-tRNA-ligase"/>
</dbReference>
<keyword evidence="7 13" id="KW-0547">Nucleotide-binding</keyword>
<dbReference type="PANTHER" id="PTHR10890:SF3">
    <property type="entry name" value="CYSTEINE--TRNA LIGASE, CYTOPLASMIC"/>
    <property type="match status" value="1"/>
</dbReference>
<dbReference type="Pfam" id="PF09190">
    <property type="entry name" value="DALR_2"/>
    <property type="match status" value="1"/>
</dbReference>
<evidence type="ECO:0000256" key="11">
    <source>
        <dbReference type="ARBA" id="ARBA00023146"/>
    </source>
</evidence>
<feature type="short sequence motif" description="'KMSKS' region" evidence="13">
    <location>
        <begin position="271"/>
        <end position="275"/>
    </location>
</feature>
<dbReference type="GeneID" id="57090921"/>
<dbReference type="PRINTS" id="PR00983">
    <property type="entry name" value="TRNASYNTHCYS"/>
</dbReference>
<keyword evidence="11 13" id="KW-0030">Aminoacyl-tRNA synthetase</keyword>
<keyword evidence="6 13" id="KW-0479">Metal-binding</keyword>
<dbReference type="Proteomes" id="UP000032552">
    <property type="component" value="Unassembled WGS sequence"/>
</dbReference>
<keyword evidence="8 13" id="KW-0862">Zinc</keyword>
<dbReference type="EMBL" id="BAYM01000009">
    <property type="protein sequence ID" value="GAN35587.1"/>
    <property type="molecule type" value="Genomic_DNA"/>
</dbReference>
<evidence type="ECO:0000313" key="15">
    <source>
        <dbReference type="EMBL" id="GAN35587.1"/>
    </source>
</evidence>
<comment type="caution">
    <text evidence="15">The sequence shown here is derived from an EMBL/GenBank/DDBJ whole genome shotgun (WGS) entry which is preliminary data.</text>
</comment>
<feature type="domain" description="Cysteinyl-tRNA synthetase class Ia DALR" evidence="14">
    <location>
        <begin position="356"/>
        <end position="419"/>
    </location>
</feature>
<feature type="binding site" evidence="13">
    <location>
        <position position="212"/>
    </location>
    <ligand>
        <name>Zn(2+)</name>
        <dbReference type="ChEBI" id="CHEBI:29105"/>
    </ligand>
</feature>
<evidence type="ECO:0000256" key="1">
    <source>
        <dbReference type="ARBA" id="ARBA00004496"/>
    </source>
</evidence>
<evidence type="ECO:0000256" key="3">
    <source>
        <dbReference type="ARBA" id="ARBA00011245"/>
    </source>
</evidence>
<dbReference type="HAMAP" id="MF_00041">
    <property type="entry name" value="Cys_tRNA_synth"/>
    <property type="match status" value="1"/>
</dbReference>
<evidence type="ECO:0000256" key="6">
    <source>
        <dbReference type="ARBA" id="ARBA00022723"/>
    </source>
</evidence>
<dbReference type="NCBIfam" id="TIGR00435">
    <property type="entry name" value="cysS"/>
    <property type="match status" value="1"/>
</dbReference>
<keyword evidence="4 13" id="KW-0963">Cytoplasm</keyword>
<dbReference type="Gene3D" id="1.20.120.1910">
    <property type="entry name" value="Cysteine-tRNA ligase, C-terminal anti-codon recognition domain"/>
    <property type="match status" value="1"/>
</dbReference>
<dbReference type="EC" id="6.1.1.16" evidence="13"/>
<feature type="binding site" evidence="13">
    <location>
        <position position="274"/>
    </location>
    <ligand>
        <name>ATP</name>
        <dbReference type="ChEBI" id="CHEBI:30616"/>
    </ligand>
</feature>
<evidence type="ECO:0000259" key="14">
    <source>
        <dbReference type="SMART" id="SM00840"/>
    </source>
</evidence>
<keyword evidence="5 13" id="KW-0436">Ligase</keyword>
<dbReference type="GO" id="GO:0004817">
    <property type="term" value="F:cysteine-tRNA ligase activity"/>
    <property type="evidence" value="ECO:0007669"/>
    <property type="project" value="UniProtKB-UniRule"/>
</dbReference>
<dbReference type="Pfam" id="PF01406">
    <property type="entry name" value="tRNA-synt_1e"/>
    <property type="match status" value="1"/>
</dbReference>
<organism evidence="15 16">
    <name type="scientific">Lacticaseibacillus paracasei NRIC 0644</name>
    <dbReference type="NCBI Taxonomy" id="1435038"/>
    <lineage>
        <taxon>Bacteria</taxon>
        <taxon>Bacillati</taxon>
        <taxon>Bacillota</taxon>
        <taxon>Bacilli</taxon>
        <taxon>Lactobacillales</taxon>
        <taxon>Lactobacillaceae</taxon>
        <taxon>Lacticaseibacillus</taxon>
    </lineage>
</organism>
<sequence>MLTLYNTMSRKKETFTPLHPGEIRMYVCGPTVYNYIHIGNARSAIAFDTIRRYFEYRGYKVTYVSNFTDVDDKIINAAHKTGEAPLDLAQRFIDAFMEDTTALGIEPATAHPRASQMIPDIIEFVQDLIDKEYAYAVDGDVYYRARKFKHYGELSHQNVDELEEGASQHITQDELAKKEDPIDFALWKAAKPGEISWESPWGKGRPGWHIECSVMSTKLLGDTFDIHGGGQDLEFPHHENEIAQSEAKTDKQFVRYWMHNGFVTIGEDDEKMSKSLGNFITVHDIRKTVDPQVLRFFMAGTQYRMPIRYSETNLKNAANSLNRLKIARENLTYRRRGAETGVDPQITKQLQTLKDRFVTAMDDDINVQNGLTVLFDLAKLLNEYANEETVKSESINDLLNEYDAWLQIFGVVFADQKSLDADIDALVKARDAARAAKDFAKSDQIRDQLAAQGIILEDTPQGTRWRRQ</sequence>
<dbReference type="InterPro" id="IPR056411">
    <property type="entry name" value="CysS_C"/>
</dbReference>
<comment type="subunit">
    <text evidence="3 13">Monomer.</text>
</comment>
<accession>A0A0C9Q6W6</accession>
<feature type="binding site" evidence="13">
    <location>
        <position position="241"/>
    </location>
    <ligand>
        <name>Zn(2+)</name>
        <dbReference type="ChEBI" id="CHEBI:29105"/>
    </ligand>
</feature>
<dbReference type="RefSeq" id="WP_003659543.1">
    <property type="nucleotide sequence ID" value="NZ_BAYM01000009.1"/>
</dbReference>
<protein>
    <recommendedName>
        <fullName evidence="13">Cysteine--tRNA ligase</fullName>
        <ecNumber evidence="13">6.1.1.16</ecNumber>
    </recommendedName>
    <alternativeName>
        <fullName evidence="13">Cysteinyl-tRNA synthetase</fullName>
        <shortName evidence="13">CysRS</shortName>
    </alternativeName>
</protein>
<dbReference type="AlphaFoldDB" id="A0A0C9Q6W6"/>
<dbReference type="SUPFAM" id="SSF47323">
    <property type="entry name" value="Anticodon-binding domain of a subclass of class I aminoacyl-tRNA synthetases"/>
    <property type="match status" value="1"/>
</dbReference>
<evidence type="ECO:0000256" key="5">
    <source>
        <dbReference type="ARBA" id="ARBA00022598"/>
    </source>
</evidence>
<dbReference type="GO" id="GO:0008270">
    <property type="term" value="F:zinc ion binding"/>
    <property type="evidence" value="ECO:0007669"/>
    <property type="project" value="UniProtKB-UniRule"/>
</dbReference>
<evidence type="ECO:0000256" key="4">
    <source>
        <dbReference type="ARBA" id="ARBA00022490"/>
    </source>
</evidence>
<evidence type="ECO:0000256" key="12">
    <source>
        <dbReference type="ARBA" id="ARBA00047398"/>
    </source>
</evidence>
<evidence type="ECO:0000256" key="10">
    <source>
        <dbReference type="ARBA" id="ARBA00022917"/>
    </source>
</evidence>
<dbReference type="InterPro" id="IPR015273">
    <property type="entry name" value="Cys-tRNA-synt_Ia_DALR"/>
</dbReference>
<evidence type="ECO:0000313" key="16">
    <source>
        <dbReference type="Proteomes" id="UP000032552"/>
    </source>
</evidence>
<proteinExistence type="inferred from homology"/>
<evidence type="ECO:0000256" key="13">
    <source>
        <dbReference type="HAMAP-Rule" id="MF_00041"/>
    </source>
</evidence>
<evidence type="ECO:0000256" key="2">
    <source>
        <dbReference type="ARBA" id="ARBA00005594"/>
    </source>
</evidence>
<comment type="similarity">
    <text evidence="2 13">Belongs to the class-I aminoacyl-tRNA synthetase family.</text>
</comment>
<reference evidence="16" key="1">
    <citation type="submission" date="2014-05" db="EMBL/GenBank/DDBJ databases">
        <title>Whole genome sequencing of Lactobacillus casei NRIC0644.</title>
        <authorList>
            <person name="Atarashi H."/>
            <person name="Yoshida Y."/>
            <person name="Fujimura S."/>
            <person name="Tanaka N."/>
            <person name="Shiwa Y."/>
            <person name="Yoshikawa H."/>
            <person name="Okada S."/>
            <person name="Nakagawa J."/>
        </authorList>
    </citation>
    <scope>NUCLEOTIDE SEQUENCE [LARGE SCALE GENOMIC DNA]</scope>
    <source>
        <strain evidence="16">NRIC0644</strain>
    </source>
</reference>
<comment type="subcellular location">
    <subcellularLocation>
        <location evidence="1 13">Cytoplasm</location>
    </subcellularLocation>
</comment>
<dbReference type="SUPFAM" id="SSF52374">
    <property type="entry name" value="Nucleotidylyl transferase"/>
    <property type="match status" value="1"/>
</dbReference>
<dbReference type="GO" id="GO:0005524">
    <property type="term" value="F:ATP binding"/>
    <property type="evidence" value="ECO:0007669"/>
    <property type="project" value="UniProtKB-UniRule"/>
</dbReference>
<keyword evidence="10 13" id="KW-0648">Protein biosynthesis</keyword>
<dbReference type="Pfam" id="PF23493">
    <property type="entry name" value="CysS_C"/>
    <property type="match status" value="1"/>
</dbReference>
<dbReference type="GO" id="GO:0005829">
    <property type="term" value="C:cytosol"/>
    <property type="evidence" value="ECO:0007669"/>
    <property type="project" value="TreeGrafter"/>
</dbReference>
<dbReference type="InterPro" id="IPR009080">
    <property type="entry name" value="tRNAsynth_Ia_anticodon-bd"/>
</dbReference>
<feature type="binding site" evidence="13">
    <location>
        <position position="237"/>
    </location>
    <ligand>
        <name>Zn(2+)</name>
        <dbReference type="ChEBI" id="CHEBI:29105"/>
    </ligand>
</feature>
<dbReference type="InterPro" id="IPR014729">
    <property type="entry name" value="Rossmann-like_a/b/a_fold"/>
</dbReference>